<evidence type="ECO:0000313" key="1">
    <source>
        <dbReference type="EMBL" id="HCK02517.1"/>
    </source>
</evidence>
<dbReference type="Proteomes" id="UP000262210">
    <property type="component" value="Unassembled WGS sequence"/>
</dbReference>
<protein>
    <submittedName>
        <fullName evidence="1">Virulence factor</fullName>
    </submittedName>
</protein>
<sequence>MKPINSGGPEPINSLGNSIIQAIDWVASTRQQSTRLNREADNLTIRLRRCHNRARQLDNAMHHRVGIGLYGHNAAAKAHLLAALAPGATPLTEDATLTVRYSASGPQSPSSYPVAISLLNEAQVIAMMISTAVMGGFHPDWDTRAVAAHLAALERHRQPMVINGLDSNAVVALWDSLHHQSGKWQQTLEKHFWPQAILLAPYLSVDDRARLFAPLWGEDPVLTTSYRQLAHALHDLGHCERVQAPRQVLHPESGILHAGMMTPPTEVKLSVLTEKGDMAGIALTDLAWLAAEVTTTLPQRKGAGLPDDVELLDLPTSSRCPSAELIERMQQAKRANLLILAADSLHANLLLVTNAANTPQDASRAGNALAYWVRQTQGENTGVRNRRKPGLIWTFTAFDSRQEGKLRPDDAVQRYVGEPGESWATLLAVDESDCHRMVAYLAAQARPSLKRDCVLAQQQELQRELTESLLGNWLRTTDPQLTHQRAQHLLRALQSQAGVHGELLEWLLPQSNTLRQLYVQQQHSLPAPVTSASPFDEEIDLFGDGNMTSATPTEPGGSPFAQRVFADWVNHLRTLPDNPQLRILLGVGKQHLEILVDALITAACRLEMAESLARALSAGSLPEQGEDRQVSQALAILGDFVTWLGFQQREAALRPASRINHGQPIFSPPPQPAVNWGSQQRLAKLAPTPARNTAFYIYDWLIGLQTLISENEVAEANSPLEETSHAALAAIVATLRAEAA</sequence>
<dbReference type="PIRSF" id="PIRSF034586">
    <property type="entry name" value="Vir_effector_SfrC"/>
    <property type="match status" value="1"/>
</dbReference>
<dbReference type="EMBL" id="DPSM01000029">
    <property type="protein sequence ID" value="HCK02517.1"/>
    <property type="molecule type" value="Genomic_DNA"/>
</dbReference>
<name>A0A9C7R0Y5_9GAMM</name>
<proteinExistence type="predicted"/>
<accession>A0A9C7R0Y5</accession>
<evidence type="ECO:0000313" key="2">
    <source>
        <dbReference type="Proteomes" id="UP000262210"/>
    </source>
</evidence>
<reference evidence="1 2" key="1">
    <citation type="journal article" date="2018" name="Nat. Biotechnol.">
        <title>A standardized bacterial taxonomy based on genome phylogeny substantially revises the tree of life.</title>
        <authorList>
            <person name="Parks D.H."/>
            <person name="Chuvochina M."/>
            <person name="Waite D.W."/>
            <person name="Rinke C."/>
            <person name="Skarshewski A."/>
            <person name="Chaumeil P.A."/>
            <person name="Hugenholtz P."/>
        </authorList>
    </citation>
    <scope>NUCLEOTIDE SEQUENCE [LARGE SCALE GENOMIC DNA]</scope>
    <source>
        <strain evidence="1">UBA11264</strain>
    </source>
</reference>
<comment type="caution">
    <text evidence="1">The sequence shown here is derived from an EMBL/GenBank/DDBJ whole genome shotgun (WGS) entry which is preliminary data.</text>
</comment>
<dbReference type="Pfam" id="PF10139">
    <property type="entry name" value="Virul_Fac"/>
    <property type="match status" value="3"/>
</dbReference>
<dbReference type="RefSeq" id="WP_278431927.1">
    <property type="nucleotide sequence ID" value="NZ_DPSM01000029.1"/>
</dbReference>
<dbReference type="InterPro" id="IPR017030">
    <property type="entry name" value="Vir_effector_SfrC"/>
</dbReference>
<gene>
    <name evidence="1" type="ORF">DHV72_21190</name>
</gene>
<organism evidence="1 2">
    <name type="scientific">Serratia grimesii</name>
    <dbReference type="NCBI Taxonomy" id="82995"/>
    <lineage>
        <taxon>Bacteria</taxon>
        <taxon>Pseudomonadati</taxon>
        <taxon>Pseudomonadota</taxon>
        <taxon>Gammaproteobacteria</taxon>
        <taxon>Enterobacterales</taxon>
        <taxon>Yersiniaceae</taxon>
        <taxon>Serratia</taxon>
    </lineage>
</organism>
<dbReference type="AlphaFoldDB" id="A0A9C7R0Y5"/>